<name>A0ABM0JCP7_APLCA</name>
<evidence type="ECO:0000256" key="1">
    <source>
        <dbReference type="SAM" id="SignalP"/>
    </source>
</evidence>
<accession>A0ABM0JCP7</accession>
<dbReference type="GeneID" id="101855462"/>
<dbReference type="Proteomes" id="UP000694888">
    <property type="component" value="Unplaced"/>
</dbReference>
<gene>
    <name evidence="3" type="primary">LOC101855462</name>
</gene>
<dbReference type="PANTHER" id="PTHR33748">
    <property type="entry name" value="PROTEIN CBG04600"/>
    <property type="match status" value="1"/>
</dbReference>
<dbReference type="InterPro" id="IPR033438">
    <property type="entry name" value="MOLO1"/>
</dbReference>
<protein>
    <submittedName>
        <fullName evidence="3">Uncharacterized protein LOC101855462</fullName>
    </submittedName>
</protein>
<dbReference type="Gene3D" id="3.10.310.50">
    <property type="match status" value="1"/>
</dbReference>
<dbReference type="PANTHER" id="PTHR33748:SF5">
    <property type="entry name" value="GROUND-LIKE DOMAIN-CONTAINING PROTEIN"/>
    <property type="match status" value="1"/>
</dbReference>
<organism evidence="2 3">
    <name type="scientific">Aplysia californica</name>
    <name type="common">California sea hare</name>
    <dbReference type="NCBI Taxonomy" id="6500"/>
    <lineage>
        <taxon>Eukaryota</taxon>
        <taxon>Metazoa</taxon>
        <taxon>Spiralia</taxon>
        <taxon>Lophotrochozoa</taxon>
        <taxon>Mollusca</taxon>
        <taxon>Gastropoda</taxon>
        <taxon>Heterobranchia</taxon>
        <taxon>Euthyneura</taxon>
        <taxon>Tectipleura</taxon>
        <taxon>Aplysiida</taxon>
        <taxon>Aplysioidea</taxon>
        <taxon>Aplysiidae</taxon>
        <taxon>Aplysia</taxon>
    </lineage>
</organism>
<keyword evidence="2" id="KW-1185">Reference proteome</keyword>
<dbReference type="Pfam" id="PF17175">
    <property type="entry name" value="MOLO1"/>
    <property type="match status" value="1"/>
</dbReference>
<proteinExistence type="predicted"/>
<sequence length="232" mass="26283">MSSPTLLTLTLVACAGLTLVPLASGQRSRYRDGIPREWSVFEYPDPHSLNQDQQRLCGRYNVSSVCDPNGLISETDANALDSLINSVYRETTCLCADCILKGHGYIIRVAIMPKMQRVFPRGENTTIGRLRDAQMYSYILTNRWRMEGACNETLLILYSEGDGILYTLTRQNTKLKLSNDDVKRISMTVRHYFDDQSTIADGLMEMIRRYRLVFEDNYLEAFQPSAGGGRQG</sequence>
<evidence type="ECO:0000313" key="3">
    <source>
        <dbReference type="RefSeq" id="XP_005090662.2"/>
    </source>
</evidence>
<keyword evidence="1" id="KW-0732">Signal</keyword>
<dbReference type="RefSeq" id="XP_005090662.2">
    <property type="nucleotide sequence ID" value="XM_005090605.3"/>
</dbReference>
<feature type="chain" id="PRO_5045625275" evidence="1">
    <location>
        <begin position="26"/>
        <end position="232"/>
    </location>
</feature>
<feature type="signal peptide" evidence="1">
    <location>
        <begin position="1"/>
        <end position="25"/>
    </location>
</feature>
<reference evidence="3" key="1">
    <citation type="submission" date="2025-08" db="UniProtKB">
        <authorList>
            <consortium name="RefSeq"/>
        </authorList>
    </citation>
    <scope>IDENTIFICATION</scope>
</reference>
<evidence type="ECO:0000313" key="2">
    <source>
        <dbReference type="Proteomes" id="UP000694888"/>
    </source>
</evidence>